<feature type="region of interest" description="Disordered" evidence="1">
    <location>
        <begin position="175"/>
        <end position="196"/>
    </location>
</feature>
<keyword evidence="2" id="KW-0812">Transmembrane</keyword>
<evidence type="ECO:0000313" key="4">
    <source>
        <dbReference type="Proteomes" id="UP001218218"/>
    </source>
</evidence>
<gene>
    <name evidence="3" type="ORF">DFH08DRAFT_862664</name>
</gene>
<feature type="transmembrane region" description="Helical" evidence="2">
    <location>
        <begin position="90"/>
        <end position="111"/>
    </location>
</feature>
<comment type="caution">
    <text evidence="3">The sequence shown here is derived from an EMBL/GenBank/DDBJ whole genome shotgun (WGS) entry which is preliminary data.</text>
</comment>
<feature type="compositionally biased region" description="Basic and acidic residues" evidence="1">
    <location>
        <begin position="175"/>
        <end position="190"/>
    </location>
</feature>
<evidence type="ECO:0000256" key="1">
    <source>
        <dbReference type="SAM" id="MobiDB-lite"/>
    </source>
</evidence>
<keyword evidence="4" id="KW-1185">Reference proteome</keyword>
<protein>
    <submittedName>
        <fullName evidence="3">Uncharacterized protein</fullName>
    </submittedName>
</protein>
<dbReference type="AlphaFoldDB" id="A0AAD7A788"/>
<keyword evidence="2" id="KW-0472">Membrane</keyword>
<reference evidence="3" key="1">
    <citation type="submission" date="2023-03" db="EMBL/GenBank/DDBJ databases">
        <title>Massive genome expansion in bonnet fungi (Mycena s.s.) driven by repeated elements and novel gene families across ecological guilds.</title>
        <authorList>
            <consortium name="Lawrence Berkeley National Laboratory"/>
            <person name="Harder C.B."/>
            <person name="Miyauchi S."/>
            <person name="Viragh M."/>
            <person name="Kuo A."/>
            <person name="Thoen E."/>
            <person name="Andreopoulos B."/>
            <person name="Lu D."/>
            <person name="Skrede I."/>
            <person name="Drula E."/>
            <person name="Henrissat B."/>
            <person name="Morin E."/>
            <person name="Kohler A."/>
            <person name="Barry K."/>
            <person name="LaButti K."/>
            <person name="Morin E."/>
            <person name="Salamov A."/>
            <person name="Lipzen A."/>
            <person name="Mereny Z."/>
            <person name="Hegedus B."/>
            <person name="Baldrian P."/>
            <person name="Stursova M."/>
            <person name="Weitz H."/>
            <person name="Taylor A."/>
            <person name="Grigoriev I.V."/>
            <person name="Nagy L.G."/>
            <person name="Martin F."/>
            <person name="Kauserud H."/>
        </authorList>
    </citation>
    <scope>NUCLEOTIDE SEQUENCE</scope>
    <source>
        <strain evidence="3">CBHHK002</strain>
    </source>
</reference>
<accession>A0AAD7A788</accession>
<name>A0AAD7A788_9AGAR</name>
<dbReference type="Proteomes" id="UP001218218">
    <property type="component" value="Unassembled WGS sequence"/>
</dbReference>
<evidence type="ECO:0000313" key="3">
    <source>
        <dbReference type="EMBL" id="KAJ7350922.1"/>
    </source>
</evidence>
<sequence length="223" mass="24349">MVSGSQLFGRLTWIQRETASGFVIGSSSTAMKPVYAAEITGLQTYPSTNSTISPNSATLVLFQPQSDATKLQQDTSDVSLFSGLATFGGFWTFVNGAFALFFGANVVYFAFGRRPLSALGLAHIFQRHTLVRQWHADFPALRTEGGQPGSESAGVIAFIRERLIDIDREPQMATKNDLEAQRPPSNHDDPVMSSVGEDYGYNLEDTPFITRSGISGWPKSGWN</sequence>
<proteinExistence type="predicted"/>
<evidence type="ECO:0000256" key="2">
    <source>
        <dbReference type="SAM" id="Phobius"/>
    </source>
</evidence>
<organism evidence="3 4">
    <name type="scientific">Mycena albidolilacea</name>
    <dbReference type="NCBI Taxonomy" id="1033008"/>
    <lineage>
        <taxon>Eukaryota</taxon>
        <taxon>Fungi</taxon>
        <taxon>Dikarya</taxon>
        <taxon>Basidiomycota</taxon>
        <taxon>Agaricomycotina</taxon>
        <taxon>Agaricomycetes</taxon>
        <taxon>Agaricomycetidae</taxon>
        <taxon>Agaricales</taxon>
        <taxon>Marasmiineae</taxon>
        <taxon>Mycenaceae</taxon>
        <taxon>Mycena</taxon>
    </lineage>
</organism>
<keyword evidence="2" id="KW-1133">Transmembrane helix</keyword>
<dbReference type="EMBL" id="JARIHO010000014">
    <property type="protein sequence ID" value="KAJ7350922.1"/>
    <property type="molecule type" value="Genomic_DNA"/>
</dbReference>